<feature type="domain" description="Nudix hydrolase" evidence="5">
    <location>
        <begin position="37"/>
        <end position="169"/>
    </location>
</feature>
<dbReference type="PRINTS" id="PR00502">
    <property type="entry name" value="NUDIXFAMILY"/>
</dbReference>
<dbReference type="GO" id="GO:0016787">
    <property type="term" value="F:hydrolase activity"/>
    <property type="evidence" value="ECO:0007669"/>
    <property type="project" value="UniProtKB-KW"/>
</dbReference>
<dbReference type="EMBL" id="BONU01000004">
    <property type="protein sequence ID" value="GIG72561.1"/>
    <property type="molecule type" value="Genomic_DNA"/>
</dbReference>
<evidence type="ECO:0000313" key="7">
    <source>
        <dbReference type="Proteomes" id="UP000653674"/>
    </source>
</evidence>
<evidence type="ECO:0000256" key="2">
    <source>
        <dbReference type="ARBA" id="ARBA00005582"/>
    </source>
</evidence>
<dbReference type="RefSeq" id="WP_168071952.1">
    <property type="nucleotide sequence ID" value="NZ_BAAAQJ010000003.1"/>
</dbReference>
<evidence type="ECO:0000256" key="4">
    <source>
        <dbReference type="RuleBase" id="RU003476"/>
    </source>
</evidence>
<evidence type="ECO:0000313" key="6">
    <source>
        <dbReference type="EMBL" id="GIG72561.1"/>
    </source>
</evidence>
<name>A0A8J3LRY8_9ACTN</name>
<gene>
    <name evidence="6" type="ORF">Pfl04_09650</name>
</gene>
<dbReference type="Pfam" id="PF00293">
    <property type="entry name" value="NUDIX"/>
    <property type="match status" value="1"/>
</dbReference>
<dbReference type="InterPro" id="IPR000086">
    <property type="entry name" value="NUDIX_hydrolase_dom"/>
</dbReference>
<comment type="similarity">
    <text evidence="2 4">Belongs to the Nudix hydrolase family.</text>
</comment>
<comment type="caution">
    <text evidence="6">The sequence shown here is derived from an EMBL/GenBank/DDBJ whole genome shotgun (WGS) entry which is preliminary data.</text>
</comment>
<dbReference type="SUPFAM" id="SSF55811">
    <property type="entry name" value="Nudix"/>
    <property type="match status" value="1"/>
</dbReference>
<proteinExistence type="inferred from homology"/>
<dbReference type="PROSITE" id="PS51462">
    <property type="entry name" value="NUDIX"/>
    <property type="match status" value="1"/>
</dbReference>
<dbReference type="InterPro" id="IPR020084">
    <property type="entry name" value="NUDIX_hydrolase_CS"/>
</dbReference>
<reference evidence="6" key="1">
    <citation type="submission" date="2021-01" db="EMBL/GenBank/DDBJ databases">
        <title>Whole genome shotgun sequence of Planosporangium flavigriseum NBRC 105377.</title>
        <authorList>
            <person name="Komaki H."/>
            <person name="Tamura T."/>
        </authorList>
    </citation>
    <scope>NUCLEOTIDE SEQUENCE</scope>
    <source>
        <strain evidence="6">NBRC 105377</strain>
    </source>
</reference>
<dbReference type="AlphaFoldDB" id="A0A8J3LRY8"/>
<dbReference type="InterPro" id="IPR020476">
    <property type="entry name" value="Nudix_hydrolase"/>
</dbReference>
<protein>
    <recommendedName>
        <fullName evidence="5">Nudix hydrolase domain-containing protein</fullName>
    </recommendedName>
</protein>
<dbReference type="PROSITE" id="PS00893">
    <property type="entry name" value="NUDIX_BOX"/>
    <property type="match status" value="1"/>
</dbReference>
<dbReference type="InterPro" id="IPR015797">
    <property type="entry name" value="NUDIX_hydrolase-like_dom_sf"/>
</dbReference>
<evidence type="ECO:0000256" key="1">
    <source>
        <dbReference type="ARBA" id="ARBA00001946"/>
    </source>
</evidence>
<dbReference type="PANTHER" id="PTHR43046:SF14">
    <property type="entry name" value="MUTT_NUDIX FAMILY PROTEIN"/>
    <property type="match status" value="1"/>
</dbReference>
<keyword evidence="3 4" id="KW-0378">Hydrolase</keyword>
<evidence type="ECO:0000256" key="3">
    <source>
        <dbReference type="ARBA" id="ARBA00022801"/>
    </source>
</evidence>
<dbReference type="Proteomes" id="UP000653674">
    <property type="component" value="Unassembled WGS sequence"/>
</dbReference>
<keyword evidence="7" id="KW-1185">Reference proteome</keyword>
<organism evidence="6 7">
    <name type="scientific">Planosporangium flavigriseum</name>
    <dbReference type="NCBI Taxonomy" id="373681"/>
    <lineage>
        <taxon>Bacteria</taxon>
        <taxon>Bacillati</taxon>
        <taxon>Actinomycetota</taxon>
        <taxon>Actinomycetes</taxon>
        <taxon>Micromonosporales</taxon>
        <taxon>Micromonosporaceae</taxon>
        <taxon>Planosporangium</taxon>
    </lineage>
</organism>
<dbReference type="CDD" id="cd02883">
    <property type="entry name" value="NUDIX_Hydrolase"/>
    <property type="match status" value="1"/>
</dbReference>
<comment type="cofactor">
    <cofactor evidence="1">
        <name>Mg(2+)</name>
        <dbReference type="ChEBI" id="CHEBI:18420"/>
    </cofactor>
</comment>
<dbReference type="PANTHER" id="PTHR43046">
    <property type="entry name" value="GDP-MANNOSE MANNOSYL HYDROLASE"/>
    <property type="match status" value="1"/>
</dbReference>
<evidence type="ECO:0000259" key="5">
    <source>
        <dbReference type="PROSITE" id="PS51462"/>
    </source>
</evidence>
<sequence>MAASPRPAALRALRLTAFRAFYRLPLRWRRRLVRMGTAHYIVGAVTIVRAADGRSPGRILLLRQPPGPGWSLPGGLLNRGERPVVGAARELAEETGIRVDPADLRPGVPNAIVHSSGRWVDMVFEASVPADQPFTVDEAEVHEAAWHPLDALPRLTGPTARLLAHYGIGPLAGRPEDD</sequence>
<dbReference type="Gene3D" id="3.90.79.10">
    <property type="entry name" value="Nucleoside Triphosphate Pyrophosphohydrolase"/>
    <property type="match status" value="1"/>
</dbReference>
<accession>A0A8J3LRY8</accession>